<dbReference type="PANTHER" id="PTHR10250">
    <property type="entry name" value="MICROSOMAL GLUTATHIONE S-TRANSFERASE"/>
    <property type="match status" value="1"/>
</dbReference>
<dbReference type="GO" id="GO:0005635">
    <property type="term" value="C:nuclear envelope"/>
    <property type="evidence" value="ECO:0007669"/>
    <property type="project" value="TreeGrafter"/>
</dbReference>
<dbReference type="GO" id="GO:0005741">
    <property type="term" value="C:mitochondrial outer membrane"/>
    <property type="evidence" value="ECO:0007669"/>
    <property type="project" value="UniProtKB-SubCell"/>
</dbReference>
<dbReference type="EC" id="4.4.1.20" evidence="15"/>
<feature type="compositionally biased region" description="Polar residues" evidence="21">
    <location>
        <begin position="111"/>
        <end position="126"/>
    </location>
</feature>
<keyword evidence="5 22" id="KW-1133">Transmembrane helix</keyword>
<evidence type="ECO:0000256" key="8">
    <source>
        <dbReference type="ARBA" id="ARBA00023128"/>
    </source>
</evidence>
<evidence type="ECO:0000256" key="9">
    <source>
        <dbReference type="ARBA" id="ARBA00023136"/>
    </source>
</evidence>
<dbReference type="InterPro" id="IPR001129">
    <property type="entry name" value="Membr-assoc_MAPEG"/>
</dbReference>
<comment type="subcellular location">
    <subcellularLocation>
        <location evidence="1">Mitochondrion outer membrane</location>
        <topology evidence="1">Multi-pass membrane protein</topology>
    </subcellularLocation>
</comment>
<evidence type="ECO:0000256" key="15">
    <source>
        <dbReference type="ARBA" id="ARBA00039056"/>
    </source>
</evidence>
<evidence type="ECO:0000256" key="7">
    <source>
        <dbReference type="ARBA" id="ARBA00023098"/>
    </source>
</evidence>
<comment type="pathway">
    <text evidence="14">Lipid metabolism; arachidonate metabolism.</text>
</comment>
<feature type="transmembrane region" description="Helical" evidence="22">
    <location>
        <begin position="202"/>
        <end position="232"/>
    </location>
</feature>
<dbReference type="InterPro" id="IPR023352">
    <property type="entry name" value="MAPEG-like_dom_sf"/>
</dbReference>
<evidence type="ECO:0000256" key="3">
    <source>
        <dbReference type="ARBA" id="ARBA00022692"/>
    </source>
</evidence>
<keyword evidence="11" id="KW-0456">Lyase</keyword>
<dbReference type="EMBL" id="LR862132">
    <property type="protein sequence ID" value="CAD1837609.1"/>
    <property type="molecule type" value="Genomic_DNA"/>
</dbReference>
<comment type="catalytic activity">
    <reaction evidence="17">
        <text>15-deoxy-Delta(12,14)-prostaglandin J2 + glutathione = 15-deoxy-Delta(12,14)-prostaglandin J2-S-(R)-glutathione</text>
        <dbReference type="Rhea" id="RHEA:75963"/>
        <dbReference type="ChEBI" id="CHEBI:57925"/>
        <dbReference type="ChEBI" id="CHEBI:85236"/>
        <dbReference type="ChEBI" id="CHEBI:194498"/>
    </reaction>
    <physiologicalReaction direction="left-to-right" evidence="17">
        <dbReference type="Rhea" id="RHEA:75964"/>
    </physiologicalReaction>
</comment>
<dbReference type="Pfam" id="PF01124">
    <property type="entry name" value="MAPEG"/>
    <property type="match status" value="1"/>
</dbReference>
<evidence type="ECO:0000313" key="23">
    <source>
        <dbReference type="EMBL" id="CAD1837609.1"/>
    </source>
</evidence>
<dbReference type="GO" id="GO:0005783">
    <property type="term" value="C:endoplasmic reticulum"/>
    <property type="evidence" value="ECO:0007669"/>
    <property type="project" value="TreeGrafter"/>
</dbReference>
<dbReference type="GO" id="GO:0006629">
    <property type="term" value="P:lipid metabolic process"/>
    <property type="evidence" value="ECO:0007669"/>
    <property type="project" value="UniProtKB-KW"/>
</dbReference>
<evidence type="ECO:0000256" key="14">
    <source>
        <dbReference type="ARBA" id="ARBA00037916"/>
    </source>
</evidence>
<evidence type="ECO:0000256" key="17">
    <source>
        <dbReference type="ARBA" id="ARBA00051411"/>
    </source>
</evidence>
<evidence type="ECO:0000256" key="10">
    <source>
        <dbReference type="ARBA" id="ARBA00023139"/>
    </source>
</evidence>
<dbReference type="GO" id="GO:0004464">
    <property type="term" value="F:leukotriene-C4 synthase activity"/>
    <property type="evidence" value="ECO:0007669"/>
    <property type="project" value="UniProtKB-EC"/>
</dbReference>
<keyword evidence="12" id="KW-0449">Lipoprotein</keyword>
<comment type="pathway">
    <text evidence="13">Lipid metabolism; leukotriene C4 biosynthesis.</text>
</comment>
<evidence type="ECO:0000256" key="19">
    <source>
        <dbReference type="ARBA" id="ARBA00075145"/>
    </source>
</evidence>
<dbReference type="GO" id="GO:0004364">
    <property type="term" value="F:glutathione transferase activity"/>
    <property type="evidence" value="ECO:0007669"/>
    <property type="project" value="TreeGrafter"/>
</dbReference>
<evidence type="ECO:0000256" key="18">
    <source>
        <dbReference type="ARBA" id="ARBA00069748"/>
    </source>
</evidence>
<keyword evidence="3 22" id="KW-0812">Transmembrane</keyword>
<sequence length="292" mass="32046">MIENNTITFTGSSIASAYPVGVPYLVFCLFAWRSIPAKQGAAKKKVKKEVKPQQPEEPLPHPRPKLGPEAKAGQNLAWAKATALSKLLDSSCTPPPFLIIIYTSQQERRTQSPVHSSISSNTLRSNDNGDRDGDPREYGYVVLVLVLYSFLNLWMAFQVGKARKKYKVFYPTMYAVESENKDAKLFNCVQRGHQNSLESMPVFFVMLLVGGLQHPTIAAGSVSSTFCAVLLLQGYSTGVPENRLKIGGLNFLALFGLILVHDVVRDQSASPRSAVKSAFLLLCVCVCVCVCV</sequence>
<evidence type="ECO:0000256" key="5">
    <source>
        <dbReference type="ARBA" id="ARBA00022989"/>
    </source>
</evidence>
<evidence type="ECO:0000256" key="21">
    <source>
        <dbReference type="SAM" id="MobiDB-lite"/>
    </source>
</evidence>
<gene>
    <name evidence="23" type="ORF">CB5_LOCUS20820</name>
</gene>
<organism evidence="23">
    <name type="scientific">Ananas comosus var. bracteatus</name>
    <name type="common">red pineapple</name>
    <dbReference type="NCBI Taxonomy" id="296719"/>
    <lineage>
        <taxon>Eukaryota</taxon>
        <taxon>Viridiplantae</taxon>
        <taxon>Streptophyta</taxon>
        <taxon>Embryophyta</taxon>
        <taxon>Tracheophyta</taxon>
        <taxon>Spermatophyta</taxon>
        <taxon>Magnoliopsida</taxon>
        <taxon>Liliopsida</taxon>
        <taxon>Poales</taxon>
        <taxon>Bromeliaceae</taxon>
        <taxon>Bromelioideae</taxon>
        <taxon>Ananas</taxon>
    </lineage>
</organism>
<dbReference type="SUPFAM" id="SSF161084">
    <property type="entry name" value="MAPEG domain-like"/>
    <property type="match status" value="1"/>
</dbReference>
<feature type="transmembrane region" description="Helical" evidence="22">
    <location>
        <begin position="244"/>
        <end position="261"/>
    </location>
</feature>
<keyword evidence="9 22" id="KW-0472">Membrane</keyword>
<feature type="region of interest" description="Disordered" evidence="21">
    <location>
        <begin position="110"/>
        <end position="131"/>
    </location>
</feature>
<feature type="transmembrane region" description="Helical" evidence="22">
    <location>
        <begin position="15"/>
        <end position="35"/>
    </location>
</feature>
<keyword evidence="10" id="KW-0564">Palmitate</keyword>
<feature type="transmembrane region" description="Helical" evidence="22">
    <location>
        <begin position="138"/>
        <end position="157"/>
    </location>
</feature>
<evidence type="ECO:0000256" key="4">
    <source>
        <dbReference type="ARBA" id="ARBA00022787"/>
    </source>
</evidence>
<reference evidence="23" key="1">
    <citation type="submission" date="2020-07" db="EMBL/GenBank/DDBJ databases">
        <authorList>
            <person name="Lin J."/>
        </authorList>
    </citation>
    <scope>NUCLEOTIDE SEQUENCE</scope>
</reference>
<evidence type="ECO:0000256" key="20">
    <source>
        <dbReference type="ARBA" id="ARBA00076908"/>
    </source>
</evidence>
<feature type="region of interest" description="Disordered" evidence="21">
    <location>
        <begin position="43"/>
        <end position="68"/>
    </location>
</feature>
<dbReference type="PANTHER" id="PTHR10250:SF22">
    <property type="entry name" value="MICROSOMAL GLUTATHIONE S-TRANSFERASE"/>
    <property type="match status" value="1"/>
</dbReference>
<dbReference type="Gene3D" id="1.20.120.550">
    <property type="entry name" value="Membrane associated eicosanoid/glutathione metabolism-like domain"/>
    <property type="match status" value="1"/>
</dbReference>
<evidence type="ECO:0000256" key="6">
    <source>
        <dbReference type="ARBA" id="ARBA00023002"/>
    </source>
</evidence>
<accession>A0A6V7Q357</accession>
<evidence type="ECO:0000256" key="1">
    <source>
        <dbReference type="ARBA" id="ARBA00004374"/>
    </source>
</evidence>
<dbReference type="InterPro" id="IPR050997">
    <property type="entry name" value="MAPEG"/>
</dbReference>
<evidence type="ECO:0000256" key="12">
    <source>
        <dbReference type="ARBA" id="ARBA00023288"/>
    </source>
</evidence>
<keyword evidence="7" id="KW-0443">Lipid metabolism</keyword>
<feature type="transmembrane region" description="Helical" evidence="22">
    <location>
        <begin position="273"/>
        <end position="291"/>
    </location>
</feature>
<dbReference type="GO" id="GO:0006691">
    <property type="term" value="P:leukotriene metabolic process"/>
    <property type="evidence" value="ECO:0007669"/>
    <property type="project" value="UniProtKB-ARBA"/>
</dbReference>
<evidence type="ECO:0000256" key="22">
    <source>
        <dbReference type="SAM" id="Phobius"/>
    </source>
</evidence>
<comment type="catalytic activity">
    <reaction evidence="16">
        <text>leukotriene C4 = leukotriene A4 + glutathione</text>
        <dbReference type="Rhea" id="RHEA:17617"/>
        <dbReference type="ChEBI" id="CHEBI:57463"/>
        <dbReference type="ChEBI" id="CHEBI:57925"/>
        <dbReference type="ChEBI" id="CHEBI:57973"/>
        <dbReference type="EC" id="4.4.1.20"/>
    </reaction>
    <physiologicalReaction direction="right-to-left" evidence="16">
        <dbReference type="Rhea" id="RHEA:17619"/>
    </physiologicalReaction>
</comment>
<keyword evidence="6" id="KW-0560">Oxidoreductase</keyword>
<name>A0A6V7Q357_ANACO</name>
<proteinExistence type="predicted"/>
<keyword evidence="2" id="KW-0808">Transferase</keyword>
<evidence type="ECO:0000256" key="2">
    <source>
        <dbReference type="ARBA" id="ARBA00022679"/>
    </source>
</evidence>
<evidence type="ECO:0000256" key="13">
    <source>
        <dbReference type="ARBA" id="ARBA00037884"/>
    </source>
</evidence>
<keyword evidence="4" id="KW-1000">Mitochondrion outer membrane</keyword>
<dbReference type="FunFam" id="1.20.120.550:FF:000004">
    <property type="entry name" value="Microsomal glutathione S-transferase 3"/>
    <property type="match status" value="1"/>
</dbReference>
<keyword evidence="8" id="KW-0496">Mitochondrion</keyword>
<dbReference type="GO" id="GO:0004602">
    <property type="term" value="F:glutathione peroxidase activity"/>
    <property type="evidence" value="ECO:0007669"/>
    <property type="project" value="TreeGrafter"/>
</dbReference>
<evidence type="ECO:0000256" key="16">
    <source>
        <dbReference type="ARBA" id="ARBA00049298"/>
    </source>
</evidence>
<dbReference type="AlphaFoldDB" id="A0A6V7Q357"/>
<protein>
    <recommendedName>
        <fullName evidence="18">Glutathione S-transferase 3, mitochondrial</fullName>
        <ecNumber evidence="15">4.4.1.20</ecNumber>
    </recommendedName>
    <alternativeName>
        <fullName evidence="19">Glutathione peroxidase MGST3</fullName>
    </alternativeName>
    <alternativeName>
        <fullName evidence="20">LTC4 synthase MGST3</fullName>
    </alternativeName>
</protein>
<evidence type="ECO:0000256" key="11">
    <source>
        <dbReference type="ARBA" id="ARBA00023239"/>
    </source>
</evidence>